<dbReference type="Pfam" id="PF07727">
    <property type="entry name" value="RVT_2"/>
    <property type="match status" value="1"/>
</dbReference>
<comment type="caution">
    <text evidence="2">The sequence shown here is derived from an EMBL/GenBank/DDBJ whole genome shotgun (WGS) entry which is preliminary data.</text>
</comment>
<accession>A0AAW2UUT5</accession>
<gene>
    <name evidence="2" type="ORF">Slati_3077600</name>
</gene>
<dbReference type="InterPro" id="IPR013103">
    <property type="entry name" value="RVT_2"/>
</dbReference>
<protein>
    <recommendedName>
        <fullName evidence="1">Reverse transcriptase Ty1/copia-type domain-containing protein</fullName>
    </recommendedName>
</protein>
<sequence>MYPPNWYVVPVGKVCKLNQSLYGLKQASCQGNEEFTSKLEAYGFKHSKHDYCCFTTRATASFLALLVYVDDVLIIRPSHTLIVEVKTYLERLFTIKDWEFAKYFLVIEIAWSNRDLLLTQHKYICDIIHDTSFENAKMTTTPPPARIKLIAKRGATLHDLEFYRRLIGHLLYFNFPRPDTSYATQ</sequence>
<proteinExistence type="predicted"/>
<name>A0AAW2UUT5_9LAMI</name>
<feature type="domain" description="Reverse transcriptase Ty1/copia-type" evidence="1">
    <location>
        <begin position="12"/>
        <end position="142"/>
    </location>
</feature>
<organism evidence="2">
    <name type="scientific">Sesamum latifolium</name>
    <dbReference type="NCBI Taxonomy" id="2727402"/>
    <lineage>
        <taxon>Eukaryota</taxon>
        <taxon>Viridiplantae</taxon>
        <taxon>Streptophyta</taxon>
        <taxon>Embryophyta</taxon>
        <taxon>Tracheophyta</taxon>
        <taxon>Spermatophyta</taxon>
        <taxon>Magnoliopsida</taxon>
        <taxon>eudicotyledons</taxon>
        <taxon>Gunneridae</taxon>
        <taxon>Pentapetalae</taxon>
        <taxon>asterids</taxon>
        <taxon>lamiids</taxon>
        <taxon>Lamiales</taxon>
        <taxon>Pedaliaceae</taxon>
        <taxon>Sesamum</taxon>
    </lineage>
</organism>
<reference evidence="2" key="1">
    <citation type="submission" date="2020-06" db="EMBL/GenBank/DDBJ databases">
        <authorList>
            <person name="Li T."/>
            <person name="Hu X."/>
            <person name="Zhang T."/>
            <person name="Song X."/>
            <person name="Zhang H."/>
            <person name="Dai N."/>
            <person name="Sheng W."/>
            <person name="Hou X."/>
            <person name="Wei L."/>
        </authorList>
    </citation>
    <scope>NUCLEOTIDE SEQUENCE</scope>
    <source>
        <strain evidence="2">KEN1</strain>
        <tissue evidence="2">Leaf</tissue>
    </source>
</reference>
<evidence type="ECO:0000313" key="2">
    <source>
        <dbReference type="EMBL" id="KAL0420547.1"/>
    </source>
</evidence>
<dbReference type="InterPro" id="IPR043502">
    <property type="entry name" value="DNA/RNA_pol_sf"/>
</dbReference>
<dbReference type="EMBL" id="JACGWN010000011">
    <property type="protein sequence ID" value="KAL0420547.1"/>
    <property type="molecule type" value="Genomic_DNA"/>
</dbReference>
<dbReference type="SUPFAM" id="SSF56672">
    <property type="entry name" value="DNA/RNA polymerases"/>
    <property type="match status" value="1"/>
</dbReference>
<reference evidence="2" key="2">
    <citation type="journal article" date="2024" name="Plant">
        <title>Genomic evolution and insights into agronomic trait innovations of Sesamum species.</title>
        <authorList>
            <person name="Miao H."/>
            <person name="Wang L."/>
            <person name="Qu L."/>
            <person name="Liu H."/>
            <person name="Sun Y."/>
            <person name="Le M."/>
            <person name="Wang Q."/>
            <person name="Wei S."/>
            <person name="Zheng Y."/>
            <person name="Lin W."/>
            <person name="Duan Y."/>
            <person name="Cao H."/>
            <person name="Xiong S."/>
            <person name="Wang X."/>
            <person name="Wei L."/>
            <person name="Li C."/>
            <person name="Ma Q."/>
            <person name="Ju M."/>
            <person name="Zhao R."/>
            <person name="Li G."/>
            <person name="Mu C."/>
            <person name="Tian Q."/>
            <person name="Mei H."/>
            <person name="Zhang T."/>
            <person name="Gao T."/>
            <person name="Zhang H."/>
        </authorList>
    </citation>
    <scope>NUCLEOTIDE SEQUENCE</scope>
    <source>
        <strain evidence="2">KEN1</strain>
    </source>
</reference>
<dbReference type="AlphaFoldDB" id="A0AAW2UUT5"/>
<evidence type="ECO:0000259" key="1">
    <source>
        <dbReference type="Pfam" id="PF07727"/>
    </source>
</evidence>